<dbReference type="InterPro" id="IPR036259">
    <property type="entry name" value="MFS_trans_sf"/>
</dbReference>
<evidence type="ECO:0000313" key="4">
    <source>
        <dbReference type="Proteomes" id="UP000465622"/>
    </source>
</evidence>
<dbReference type="EMBL" id="AP022567">
    <property type="protein sequence ID" value="BBX33777.1"/>
    <property type="molecule type" value="Genomic_DNA"/>
</dbReference>
<dbReference type="Pfam" id="PF26307">
    <property type="entry name" value="LUCA"/>
    <property type="match status" value="1"/>
</dbReference>
<keyword evidence="2" id="KW-1133">Transmembrane helix</keyword>
<accession>A0ABM7HT81</accession>
<gene>
    <name evidence="3" type="ORF">MMAGJ_30590</name>
</gene>
<proteinExistence type="predicted"/>
<feature type="transmembrane region" description="Helical" evidence="2">
    <location>
        <begin position="88"/>
        <end position="110"/>
    </location>
</feature>
<evidence type="ECO:0000313" key="3">
    <source>
        <dbReference type="EMBL" id="BBX33777.1"/>
    </source>
</evidence>
<feature type="compositionally biased region" description="Acidic residues" evidence="1">
    <location>
        <begin position="268"/>
        <end position="280"/>
    </location>
</feature>
<evidence type="ECO:0008006" key="5">
    <source>
        <dbReference type="Google" id="ProtNLM"/>
    </source>
</evidence>
<reference evidence="3 4" key="1">
    <citation type="journal article" date="2019" name="Emerg. Microbes Infect.">
        <title>Comprehensive subspecies identification of 175 nontuberculous mycobacteria species based on 7547 genomic profiles.</title>
        <authorList>
            <person name="Matsumoto Y."/>
            <person name="Kinjo T."/>
            <person name="Motooka D."/>
            <person name="Nabeya D."/>
            <person name="Jung N."/>
            <person name="Uechi K."/>
            <person name="Horii T."/>
            <person name="Iida T."/>
            <person name="Fujita J."/>
            <person name="Nakamura S."/>
        </authorList>
    </citation>
    <scope>NUCLEOTIDE SEQUENCE [LARGE SCALE GENOMIC DNA]</scope>
    <source>
        <strain evidence="3 4">JCM 12375</strain>
    </source>
</reference>
<dbReference type="InterPro" id="IPR058689">
    <property type="entry name" value="LUCA"/>
</dbReference>
<keyword evidence="2" id="KW-0812">Transmembrane</keyword>
<organism evidence="3 4">
    <name type="scientific">Mycolicibacterium mageritense</name>
    <name type="common">Mycobacterium mageritense</name>
    <dbReference type="NCBI Taxonomy" id="53462"/>
    <lineage>
        <taxon>Bacteria</taxon>
        <taxon>Bacillati</taxon>
        <taxon>Actinomycetota</taxon>
        <taxon>Actinomycetes</taxon>
        <taxon>Mycobacteriales</taxon>
        <taxon>Mycobacteriaceae</taxon>
        <taxon>Mycolicibacterium</taxon>
    </lineage>
</organism>
<feature type="transmembrane region" description="Helical" evidence="2">
    <location>
        <begin position="131"/>
        <end position="153"/>
    </location>
</feature>
<evidence type="ECO:0000256" key="1">
    <source>
        <dbReference type="SAM" id="MobiDB-lite"/>
    </source>
</evidence>
<name>A0ABM7HT81_MYCME</name>
<sequence length="313" mass="33590">MALAWNAGWVNSPQGFKSPILRTRVRGGGLLITSIAAPRPTEPRRSMGRTVAVTWHASFSLVAAGLYFFFVVPRWPELMGQTSPTLGLVLRIVTAVLIGLAALPVVFTLLRTKRPEYATPHLALRLRTSSIVMHVLAAVLILGAAISEIWLNLDDAGQWLFGIYGAAAAIALLGIFGFYLAFVAELPPPAPKPLKTSEKKGRGRRKQSDEADDDTEEAAESEVDETDDAAAEDTEAEDDADAPAEVTAEEPESGADEVEPVEAVTAESEADDTESGEPEAEAPRGKLRNRRPANKGGVSRLRRRSRGGVAVDD</sequence>
<keyword evidence="4" id="KW-1185">Reference proteome</keyword>
<protein>
    <recommendedName>
        <fullName evidence="5">Transmembrane protein</fullName>
    </recommendedName>
</protein>
<keyword evidence="2" id="KW-0472">Membrane</keyword>
<feature type="compositionally biased region" description="Acidic residues" evidence="1">
    <location>
        <begin position="210"/>
        <end position="260"/>
    </location>
</feature>
<dbReference type="Proteomes" id="UP000465622">
    <property type="component" value="Chromosome"/>
</dbReference>
<evidence type="ECO:0000256" key="2">
    <source>
        <dbReference type="SAM" id="Phobius"/>
    </source>
</evidence>
<feature type="transmembrane region" description="Helical" evidence="2">
    <location>
        <begin position="53"/>
        <end position="76"/>
    </location>
</feature>
<feature type="region of interest" description="Disordered" evidence="1">
    <location>
        <begin position="190"/>
        <end position="313"/>
    </location>
</feature>
<feature type="transmembrane region" description="Helical" evidence="2">
    <location>
        <begin position="159"/>
        <end position="182"/>
    </location>
</feature>
<dbReference type="SUPFAM" id="SSF103473">
    <property type="entry name" value="MFS general substrate transporter"/>
    <property type="match status" value="1"/>
</dbReference>